<dbReference type="AlphaFoldDB" id="A0A6A0GNK3"/>
<feature type="domain" description="Integrase catalytic" evidence="1">
    <location>
        <begin position="469"/>
        <end position="658"/>
    </location>
</feature>
<dbReference type="Pfam" id="PF17921">
    <property type="entry name" value="Integrase_H2C2"/>
    <property type="match status" value="1"/>
</dbReference>
<dbReference type="PANTHER" id="PTHR47331">
    <property type="entry name" value="PHD-TYPE DOMAIN-CONTAINING PROTEIN"/>
    <property type="match status" value="1"/>
</dbReference>
<proteinExistence type="predicted"/>
<dbReference type="InterPro" id="IPR036397">
    <property type="entry name" value="RNaseH_sf"/>
</dbReference>
<reference evidence="2" key="3">
    <citation type="submission" date="2019-06" db="EMBL/GenBank/DDBJ databases">
        <authorList>
            <person name="Poynton C."/>
            <person name="Hasenbein S."/>
            <person name="Benoit J.B."/>
            <person name="Sepulveda M.S."/>
            <person name="Poelchau M.F."/>
            <person name="Murali S.C."/>
            <person name="Chen S."/>
            <person name="Glastad K.M."/>
            <person name="Werren J.H."/>
            <person name="Vineis J.H."/>
            <person name="Bowen J.L."/>
            <person name="Friedrich M."/>
            <person name="Jones J."/>
            <person name="Robertson H.M."/>
            <person name="Feyereisen R."/>
            <person name="Mechler-Hickson A."/>
            <person name="Mathers N."/>
            <person name="Lee C.E."/>
            <person name="Colbourne J.K."/>
            <person name="Biales A."/>
            <person name="Johnston J.S."/>
            <person name="Wellborn G.A."/>
            <person name="Rosendale A.J."/>
            <person name="Cridge A.G."/>
            <person name="Munoz-Torres M.C."/>
            <person name="Bain P.A."/>
            <person name="Manny A.R."/>
            <person name="Major K.M."/>
            <person name="Lambert F.N."/>
            <person name="Vulpe C.D."/>
            <person name="Tuck P."/>
            <person name="Blalock B.J."/>
            <person name="Lin Y.-Y."/>
            <person name="Smith M.E."/>
            <person name="Ochoa-Acuna H."/>
            <person name="Chen M.-J.M."/>
            <person name="Childers C.P."/>
            <person name="Qu J."/>
            <person name="Dugan S."/>
            <person name="Lee S.L."/>
            <person name="Chao H."/>
            <person name="Dinh H."/>
            <person name="Han Y."/>
            <person name="Doddapaneni H."/>
            <person name="Worley K.C."/>
            <person name="Muzny D.M."/>
            <person name="Gibbs R.A."/>
            <person name="Richards S."/>
        </authorList>
    </citation>
    <scope>NUCLEOTIDE SEQUENCE</scope>
    <source>
        <strain evidence="2">HAZT.00-mixed</strain>
        <tissue evidence="2">Whole organism</tissue>
    </source>
</reference>
<dbReference type="InterPro" id="IPR041588">
    <property type="entry name" value="Integrase_H2C2"/>
</dbReference>
<dbReference type="Gene3D" id="3.30.420.10">
    <property type="entry name" value="Ribonuclease H-like superfamily/Ribonuclease H"/>
    <property type="match status" value="1"/>
</dbReference>
<dbReference type="InterPro" id="IPR001584">
    <property type="entry name" value="Integrase_cat-core"/>
</dbReference>
<name>A0A6A0GNK3_HYAAZ</name>
<dbReference type="Pfam" id="PF05380">
    <property type="entry name" value="Peptidase_A17"/>
    <property type="match status" value="1"/>
</dbReference>
<organism evidence="2">
    <name type="scientific">Hyalella azteca</name>
    <name type="common">Amphipod</name>
    <dbReference type="NCBI Taxonomy" id="294128"/>
    <lineage>
        <taxon>Eukaryota</taxon>
        <taxon>Metazoa</taxon>
        <taxon>Ecdysozoa</taxon>
        <taxon>Arthropoda</taxon>
        <taxon>Crustacea</taxon>
        <taxon>Multicrustacea</taxon>
        <taxon>Malacostraca</taxon>
        <taxon>Eumalacostraca</taxon>
        <taxon>Peracarida</taxon>
        <taxon>Amphipoda</taxon>
        <taxon>Senticaudata</taxon>
        <taxon>Talitrida</taxon>
        <taxon>Talitroidea</taxon>
        <taxon>Hyalellidae</taxon>
        <taxon>Hyalella</taxon>
    </lineage>
</organism>
<dbReference type="SUPFAM" id="SSF53098">
    <property type="entry name" value="Ribonuclease H-like"/>
    <property type="match status" value="1"/>
</dbReference>
<dbReference type="Proteomes" id="UP000711488">
    <property type="component" value="Unassembled WGS sequence"/>
</dbReference>
<dbReference type="InterPro" id="IPR012337">
    <property type="entry name" value="RNaseH-like_sf"/>
</dbReference>
<accession>A0A6A0GNK3</accession>
<evidence type="ECO:0000313" key="2">
    <source>
        <dbReference type="EMBL" id="KAA0183301.1"/>
    </source>
</evidence>
<dbReference type="InterPro" id="IPR040676">
    <property type="entry name" value="DUF5641"/>
</dbReference>
<comment type="caution">
    <text evidence="2">The sequence shown here is derived from an EMBL/GenBank/DDBJ whole genome shotgun (WGS) entry which is preliminary data.</text>
</comment>
<sequence>MYNFDRLGRGATRRDVLSIVASIYDPLGVASPTIVRGRKIFQECCRLKLAWDDVLPPILLNAWVKWLDGIKELNLIKIPRCIRTPRITPGEAESVELHVFCDGSEMAYGAVAYARFVSSREVEVSPPLFAKSRLTPLNRNTLRTIPRIELSSAKLGVEMACVLKRESQISFERCYFWSDSMTVLGYIKNETKRFHRFVSNRISFIRCHTSPTDWNHVSSTNNPADIISRGCTASELSTSELWNSGPTFLREALPVPLEVLDLNIDDAEIKSEAKILKAHTSSGSPTDILLQSSSSWLKLKVKVAWLKRYASYLSGRKSVSEGISLEELRAAEHAILFYVQREAYPQLEGEIRSANVRCKQLRKLNLFIDGGGLIRVGGRLSLSTAKYSARHPILLPGTSRVSSLIAEEAHRSCGHLGRSTVLSALRIKFWIIGASVMVRKILSHCMICRKYQGKPMTQLMADLPSSRVEGDVPPFTHVGVDYFGPFSIVHGRKSEKRYGVIFTCMSSRAVHIEVAPALTTDSFLNAFRRFVSRRGSVSSVTSDNGTNFVGAYRELRTLLESWNVSDIDAYMKRHSITWKFNTPYASNFGGVWERLIRIVRKVLSSLLSEQPVRLSDELLSTLMCEVEAIVNNRPLTAVSDDPSDYDALTPNHLLLLNSMETFPSGLFSSSDAYHLRRWKQAQYLADLFWSRWRREYLSLLQSRQKWNSTQRSIQEGDLVLVTDQNLPRNDWPLGRVVEVPTSADGRKRSAKIRIAKYRDSSVTRLGTLIVERPITKLILLRTTDELV</sequence>
<dbReference type="OrthoDB" id="6373780at2759"/>
<dbReference type="EMBL" id="JQDR03017914">
    <property type="protein sequence ID" value="KAA0183301.1"/>
    <property type="molecule type" value="Genomic_DNA"/>
</dbReference>
<dbReference type="Pfam" id="PF18701">
    <property type="entry name" value="DUF5641"/>
    <property type="match status" value="1"/>
</dbReference>
<dbReference type="GO" id="GO:0015074">
    <property type="term" value="P:DNA integration"/>
    <property type="evidence" value="ECO:0007669"/>
    <property type="project" value="InterPro"/>
</dbReference>
<evidence type="ECO:0000259" key="1">
    <source>
        <dbReference type="PROSITE" id="PS50994"/>
    </source>
</evidence>
<reference evidence="2" key="1">
    <citation type="submission" date="2014-08" db="EMBL/GenBank/DDBJ databases">
        <authorList>
            <person name="Murali S."/>
            <person name="Richards S."/>
            <person name="Bandaranaike D."/>
            <person name="Bellair M."/>
            <person name="Blankenburg K."/>
            <person name="Chao H."/>
            <person name="Dinh H."/>
            <person name="Doddapaneni H."/>
            <person name="Dugan-Rocha S."/>
            <person name="Elkadiri S."/>
            <person name="Gnanaolivu R."/>
            <person name="Hughes D."/>
            <person name="Lee S."/>
            <person name="Li M."/>
            <person name="Ming W."/>
            <person name="Munidasa M."/>
            <person name="Muniz J."/>
            <person name="Nguyen L."/>
            <person name="Osuji N."/>
            <person name="Pu L.-L."/>
            <person name="Puazo M."/>
            <person name="Skinner E."/>
            <person name="Qu C."/>
            <person name="Quiroz J."/>
            <person name="Raj R."/>
            <person name="Weissenberger G."/>
            <person name="Xin Y."/>
            <person name="Zou X."/>
            <person name="Han Y."/>
            <person name="Worley K."/>
            <person name="Muzny D."/>
            <person name="Gibbs R."/>
        </authorList>
    </citation>
    <scope>NUCLEOTIDE SEQUENCE</scope>
    <source>
        <strain evidence="2">HAZT.00-mixed</strain>
        <tissue evidence="2">Whole organism</tissue>
    </source>
</reference>
<dbReference type="Gene3D" id="1.10.340.70">
    <property type="match status" value="1"/>
</dbReference>
<gene>
    <name evidence="2" type="ORF">HAZT_HAZT007598</name>
</gene>
<dbReference type="GO" id="GO:0003676">
    <property type="term" value="F:nucleic acid binding"/>
    <property type="evidence" value="ECO:0007669"/>
    <property type="project" value="InterPro"/>
</dbReference>
<protein>
    <recommendedName>
        <fullName evidence="1">Integrase catalytic domain-containing protein</fullName>
    </recommendedName>
</protein>
<dbReference type="PROSITE" id="PS50994">
    <property type="entry name" value="INTEGRASE"/>
    <property type="match status" value="1"/>
</dbReference>
<dbReference type="InterPro" id="IPR008042">
    <property type="entry name" value="Retrotrans_Pao"/>
</dbReference>
<reference evidence="2" key="2">
    <citation type="journal article" date="2018" name="Environ. Sci. Technol.">
        <title>The Toxicogenome of Hyalella azteca: A Model for Sediment Ecotoxicology and Evolutionary Toxicology.</title>
        <authorList>
            <person name="Poynton H.C."/>
            <person name="Hasenbein S."/>
            <person name="Benoit J.B."/>
            <person name="Sepulveda M.S."/>
            <person name="Poelchau M.F."/>
            <person name="Hughes D.S.T."/>
            <person name="Murali S.C."/>
            <person name="Chen S."/>
            <person name="Glastad K.M."/>
            <person name="Goodisman M.A.D."/>
            <person name="Werren J.H."/>
            <person name="Vineis J.H."/>
            <person name="Bowen J.L."/>
            <person name="Friedrich M."/>
            <person name="Jones J."/>
            <person name="Robertson H.M."/>
            <person name="Feyereisen R."/>
            <person name="Mechler-Hickson A."/>
            <person name="Mathers N."/>
            <person name="Lee C.E."/>
            <person name="Colbourne J.K."/>
            <person name="Biales A."/>
            <person name="Johnston J.S."/>
            <person name="Wellborn G.A."/>
            <person name="Rosendale A.J."/>
            <person name="Cridge A.G."/>
            <person name="Munoz-Torres M.C."/>
            <person name="Bain P.A."/>
            <person name="Manny A.R."/>
            <person name="Major K.M."/>
            <person name="Lambert F.N."/>
            <person name="Vulpe C.D."/>
            <person name="Tuck P."/>
            <person name="Blalock B.J."/>
            <person name="Lin Y.Y."/>
            <person name="Smith M.E."/>
            <person name="Ochoa-Acuna H."/>
            <person name="Chen M.M."/>
            <person name="Childers C.P."/>
            <person name="Qu J."/>
            <person name="Dugan S."/>
            <person name="Lee S.L."/>
            <person name="Chao H."/>
            <person name="Dinh H."/>
            <person name="Han Y."/>
            <person name="Doddapaneni H."/>
            <person name="Worley K.C."/>
            <person name="Muzny D.M."/>
            <person name="Gibbs R.A."/>
            <person name="Richards S."/>
        </authorList>
    </citation>
    <scope>NUCLEOTIDE SEQUENCE</scope>
    <source>
        <strain evidence="2">HAZT.00-mixed</strain>
        <tissue evidence="2">Whole organism</tissue>
    </source>
</reference>